<evidence type="ECO:0000313" key="4">
    <source>
        <dbReference type="Proteomes" id="UP001234216"/>
    </source>
</evidence>
<dbReference type="Proteomes" id="UP001234216">
    <property type="component" value="Unassembled WGS sequence"/>
</dbReference>
<accession>A0AAW8F517</accession>
<keyword evidence="2" id="KW-1133">Transmembrane helix</keyword>
<protein>
    <recommendedName>
        <fullName evidence="5">Integral membrane protein</fullName>
    </recommendedName>
</protein>
<evidence type="ECO:0008006" key="5">
    <source>
        <dbReference type="Google" id="ProtNLM"/>
    </source>
</evidence>
<dbReference type="AlphaFoldDB" id="A0AAW8F517"/>
<feature type="transmembrane region" description="Helical" evidence="2">
    <location>
        <begin position="85"/>
        <end position="105"/>
    </location>
</feature>
<name>A0AAW8F517_9ACTN</name>
<sequence>MAATDPSPSSPQASSTVRTKTQRPPGHDYLRGGVRVAAEVTAWVCTPWALWPHSIPLAIGAVVLLIGLPAIFSTPGDRPGAEPPVAVPGIVTILLVVLHLVAAAASAWALWGTWIAATVTVLCLVVPFTELPRWRALLSATHDRAERPARR</sequence>
<dbReference type="EMBL" id="JAUSZV010000003">
    <property type="protein sequence ID" value="MDQ0904578.1"/>
    <property type="molecule type" value="Genomic_DNA"/>
</dbReference>
<comment type="caution">
    <text evidence="3">The sequence shown here is derived from an EMBL/GenBank/DDBJ whole genome shotgun (WGS) entry which is preliminary data.</text>
</comment>
<feature type="transmembrane region" description="Helical" evidence="2">
    <location>
        <begin position="111"/>
        <end position="129"/>
    </location>
</feature>
<organism evidence="3 4">
    <name type="scientific">Streptomyces canus</name>
    <dbReference type="NCBI Taxonomy" id="58343"/>
    <lineage>
        <taxon>Bacteria</taxon>
        <taxon>Bacillati</taxon>
        <taxon>Actinomycetota</taxon>
        <taxon>Actinomycetes</taxon>
        <taxon>Kitasatosporales</taxon>
        <taxon>Streptomycetaceae</taxon>
        <taxon>Streptomyces</taxon>
        <taxon>Streptomyces aurantiacus group</taxon>
    </lineage>
</organism>
<proteinExistence type="predicted"/>
<dbReference type="RefSeq" id="WP_306972154.1">
    <property type="nucleotide sequence ID" value="NZ_JAUSZV010000003.1"/>
</dbReference>
<feature type="compositionally biased region" description="Polar residues" evidence="1">
    <location>
        <begin position="1"/>
        <end position="19"/>
    </location>
</feature>
<evidence type="ECO:0000256" key="1">
    <source>
        <dbReference type="SAM" id="MobiDB-lite"/>
    </source>
</evidence>
<keyword evidence="2" id="KW-0472">Membrane</keyword>
<reference evidence="3" key="1">
    <citation type="submission" date="2023-07" db="EMBL/GenBank/DDBJ databases">
        <title>Comparative genomics of wheat-associated soil bacteria to identify genetic determinants of phenazine resistance.</title>
        <authorList>
            <person name="Mouncey N."/>
        </authorList>
    </citation>
    <scope>NUCLEOTIDE SEQUENCE</scope>
    <source>
        <strain evidence="3">V4I22</strain>
    </source>
</reference>
<feature type="region of interest" description="Disordered" evidence="1">
    <location>
        <begin position="1"/>
        <end position="27"/>
    </location>
</feature>
<keyword evidence="2" id="KW-0812">Transmembrane</keyword>
<feature type="transmembrane region" description="Helical" evidence="2">
    <location>
        <begin position="55"/>
        <end position="73"/>
    </location>
</feature>
<evidence type="ECO:0000313" key="3">
    <source>
        <dbReference type="EMBL" id="MDQ0904578.1"/>
    </source>
</evidence>
<gene>
    <name evidence="3" type="ORF">QFZ22_000563</name>
</gene>
<evidence type="ECO:0000256" key="2">
    <source>
        <dbReference type="SAM" id="Phobius"/>
    </source>
</evidence>